<dbReference type="AlphaFoldDB" id="A0A401FYU8"/>
<reference evidence="2" key="1">
    <citation type="submission" date="2017-11" db="EMBL/GenBank/DDBJ databases">
        <authorList>
            <person name="Watanabe M."/>
            <person name="Kojima H."/>
        </authorList>
    </citation>
    <scope>NUCLEOTIDE SEQUENCE [LARGE SCALE GENOMIC DNA]</scope>
    <source>
        <strain evidence="2">Tokyo 01</strain>
    </source>
</reference>
<organism evidence="1 2">
    <name type="scientific">Desulfonema ishimotonii</name>
    <dbReference type="NCBI Taxonomy" id="45657"/>
    <lineage>
        <taxon>Bacteria</taxon>
        <taxon>Pseudomonadati</taxon>
        <taxon>Thermodesulfobacteriota</taxon>
        <taxon>Desulfobacteria</taxon>
        <taxon>Desulfobacterales</taxon>
        <taxon>Desulfococcaceae</taxon>
        <taxon>Desulfonema</taxon>
    </lineage>
</organism>
<proteinExistence type="predicted"/>
<evidence type="ECO:0000313" key="2">
    <source>
        <dbReference type="Proteomes" id="UP000288096"/>
    </source>
</evidence>
<reference evidence="2" key="2">
    <citation type="submission" date="2019-01" db="EMBL/GenBank/DDBJ databases">
        <title>Genome sequence of Desulfonema ishimotonii strain Tokyo 01.</title>
        <authorList>
            <person name="Fukui M."/>
        </authorList>
    </citation>
    <scope>NUCLEOTIDE SEQUENCE [LARGE SCALE GENOMIC DNA]</scope>
    <source>
        <strain evidence="2">Tokyo 01</strain>
    </source>
</reference>
<dbReference type="RefSeq" id="WP_124329322.1">
    <property type="nucleotide sequence ID" value="NZ_BEXT01000001.1"/>
</dbReference>
<dbReference type="EMBL" id="BEXT01000001">
    <property type="protein sequence ID" value="GBC62123.1"/>
    <property type="molecule type" value="Genomic_DNA"/>
</dbReference>
<dbReference type="Proteomes" id="UP000288096">
    <property type="component" value="Unassembled WGS sequence"/>
</dbReference>
<comment type="caution">
    <text evidence="1">The sequence shown here is derived from an EMBL/GenBank/DDBJ whole genome shotgun (WGS) entry which is preliminary data.</text>
</comment>
<gene>
    <name evidence="1" type="ORF">DENIS_3086</name>
</gene>
<evidence type="ECO:0000313" key="1">
    <source>
        <dbReference type="EMBL" id="GBC62123.1"/>
    </source>
</evidence>
<sequence length="68" mass="7418">MVRLATGTSACYDYGYKWGVCTIMNTADGSCDPVTDTPIPGECRSRADTQQGIKDGLRATQMRLQRGE</sequence>
<protein>
    <submittedName>
        <fullName evidence="1">Uncharacterized protein</fullName>
    </submittedName>
</protein>
<keyword evidence="2" id="KW-1185">Reference proteome</keyword>
<accession>A0A401FYU8</accession>
<name>A0A401FYU8_9BACT</name>